<dbReference type="GeneTree" id="ENSGT00390000014215"/>
<keyword evidence="3" id="KW-1185">Reference proteome</keyword>
<reference evidence="2" key="1">
    <citation type="submission" date="2025-08" db="UniProtKB">
        <authorList>
            <consortium name="Ensembl"/>
        </authorList>
    </citation>
    <scope>IDENTIFICATION</scope>
</reference>
<dbReference type="Ensembl" id="ENSSVLT00005036247.1">
    <property type="protein sequence ID" value="ENSSVLP00005032683.1"/>
    <property type="gene ID" value="ENSSVLG00005025619.1"/>
</dbReference>
<dbReference type="Pfam" id="PF15373">
    <property type="entry name" value="SAXO5-like"/>
    <property type="match status" value="1"/>
</dbReference>
<evidence type="ECO:0000256" key="1">
    <source>
        <dbReference type="SAM" id="MobiDB-lite"/>
    </source>
</evidence>
<feature type="compositionally biased region" description="Basic and acidic residues" evidence="1">
    <location>
        <begin position="231"/>
        <end position="240"/>
    </location>
</feature>
<dbReference type="InterPro" id="IPR028001">
    <property type="entry name" value="SAXO5"/>
</dbReference>
<evidence type="ECO:0000313" key="2">
    <source>
        <dbReference type="Ensembl" id="ENSSVLP00005032683.1"/>
    </source>
</evidence>
<evidence type="ECO:0000313" key="3">
    <source>
        <dbReference type="Proteomes" id="UP000694564"/>
    </source>
</evidence>
<feature type="region of interest" description="Disordered" evidence="1">
    <location>
        <begin position="223"/>
        <end position="254"/>
    </location>
</feature>
<reference evidence="2" key="2">
    <citation type="submission" date="2025-09" db="UniProtKB">
        <authorList>
            <consortium name="Ensembl"/>
        </authorList>
    </citation>
    <scope>IDENTIFICATION</scope>
</reference>
<dbReference type="PANTHER" id="PTHR34828:SF1">
    <property type="entry name" value="TESTIS-EXPRESSED PROTEIN 45"/>
    <property type="match status" value="1"/>
</dbReference>
<dbReference type="PANTHER" id="PTHR34828">
    <property type="entry name" value="TESTIS-EXPRESSED PROTEIN 45"/>
    <property type="match status" value="1"/>
</dbReference>
<accession>A0A8D2E0T7</accession>
<dbReference type="AlphaFoldDB" id="A0A8D2E0T7"/>
<protein>
    <submittedName>
        <fullName evidence="2">Uncharacterized protein</fullName>
    </submittedName>
</protein>
<organism evidence="2 3">
    <name type="scientific">Sciurus vulgaris</name>
    <name type="common">Eurasian red squirrel</name>
    <dbReference type="NCBI Taxonomy" id="55149"/>
    <lineage>
        <taxon>Eukaryota</taxon>
        <taxon>Metazoa</taxon>
        <taxon>Chordata</taxon>
        <taxon>Craniata</taxon>
        <taxon>Vertebrata</taxon>
        <taxon>Euteleostomi</taxon>
        <taxon>Mammalia</taxon>
        <taxon>Eutheria</taxon>
        <taxon>Euarchontoglires</taxon>
        <taxon>Glires</taxon>
        <taxon>Rodentia</taxon>
        <taxon>Sciuromorpha</taxon>
        <taxon>Sciuridae</taxon>
        <taxon>Sciurinae</taxon>
        <taxon>Sciurini</taxon>
        <taxon>Sciurus</taxon>
    </lineage>
</organism>
<dbReference type="Proteomes" id="UP000694564">
    <property type="component" value="Chromosome 16"/>
</dbReference>
<proteinExistence type="predicted"/>
<sequence length="254" mass="28852">MDPTFLTCRYDKAQAVAHIHCVNIRPGDGLFHGRTTTSDHFCPREPEPFVLYGDQTPKSHILKGNWRPGPGSLHTSMQFFYGQAPPRTQPSCRHMPHANLKCHVTLGEEKLLGHFYQTTTGSQYCPQHVEQSQKAPKLHLTQSNLLRGTCGFDFLTMNQKMLKPHGKAKALVTEELLQRCKYSHVEPPFGRQRFLSTHHKADFPFKYQGPAVLKMSDFQESHVPLGTPREQGCRGRKADPQAHQLPMYPCPSQQ</sequence>
<name>A0A8D2E0T7_SCIVU</name>